<evidence type="ECO:0000256" key="1">
    <source>
        <dbReference type="SAM" id="MobiDB-lite"/>
    </source>
</evidence>
<accession>A0A7J6N1U4</accession>
<gene>
    <name evidence="2" type="ORF">FOL47_000569</name>
</gene>
<organism evidence="2 3">
    <name type="scientific">Perkinsus chesapeaki</name>
    <name type="common">Clam parasite</name>
    <name type="synonym">Perkinsus andrewsi</name>
    <dbReference type="NCBI Taxonomy" id="330153"/>
    <lineage>
        <taxon>Eukaryota</taxon>
        <taxon>Sar</taxon>
        <taxon>Alveolata</taxon>
        <taxon>Perkinsozoa</taxon>
        <taxon>Perkinsea</taxon>
        <taxon>Perkinsida</taxon>
        <taxon>Perkinsidae</taxon>
        <taxon>Perkinsus</taxon>
    </lineage>
</organism>
<dbReference type="EMBL" id="JAAPAO010000011">
    <property type="protein sequence ID" value="KAF4677614.1"/>
    <property type="molecule type" value="Genomic_DNA"/>
</dbReference>
<feature type="region of interest" description="Disordered" evidence="1">
    <location>
        <begin position="76"/>
        <end position="118"/>
    </location>
</feature>
<protein>
    <submittedName>
        <fullName evidence="2">Uncharacterized protein</fullName>
    </submittedName>
</protein>
<proteinExistence type="predicted"/>
<feature type="compositionally biased region" description="Gly residues" evidence="1">
    <location>
        <begin position="109"/>
        <end position="118"/>
    </location>
</feature>
<name>A0A7J6N1U4_PERCH</name>
<comment type="caution">
    <text evidence="2">The sequence shown here is derived from an EMBL/GenBank/DDBJ whole genome shotgun (WGS) entry which is preliminary data.</text>
</comment>
<evidence type="ECO:0000313" key="3">
    <source>
        <dbReference type="Proteomes" id="UP000591131"/>
    </source>
</evidence>
<feature type="compositionally biased region" description="Low complexity" evidence="1">
    <location>
        <begin position="40"/>
        <end position="63"/>
    </location>
</feature>
<evidence type="ECO:0000313" key="2">
    <source>
        <dbReference type="EMBL" id="KAF4677614.1"/>
    </source>
</evidence>
<feature type="region of interest" description="Disordered" evidence="1">
    <location>
        <begin position="29"/>
        <end position="63"/>
    </location>
</feature>
<dbReference type="Proteomes" id="UP000591131">
    <property type="component" value="Unassembled WGS sequence"/>
</dbReference>
<keyword evidence="3" id="KW-1185">Reference proteome</keyword>
<dbReference type="AlphaFoldDB" id="A0A7J6N1U4"/>
<sequence length="118" mass="11447">MGPGSNAMPAIQNMLQSIIANAHQPQYGVATPKGAQAGMRPTSASTAAPPSLQQQQQRSPYQQLYFANAAAAAGGGASVLPKAASPTPKAPTPATTTPTAAAGPASGSRPGGHTGSGG</sequence>
<feature type="compositionally biased region" description="Low complexity" evidence="1">
    <location>
        <begin position="81"/>
        <end position="108"/>
    </location>
</feature>
<reference evidence="2 3" key="1">
    <citation type="submission" date="2020-04" db="EMBL/GenBank/DDBJ databases">
        <title>Perkinsus chesapeaki whole genome sequence.</title>
        <authorList>
            <person name="Bogema D.R."/>
        </authorList>
    </citation>
    <scope>NUCLEOTIDE SEQUENCE [LARGE SCALE GENOMIC DNA]</scope>
    <source>
        <strain evidence="2">ATCC PRA-425</strain>
    </source>
</reference>